<comment type="caution">
    <text evidence="1">The sequence shown here is derived from an EMBL/GenBank/DDBJ whole genome shotgun (WGS) entry which is preliminary data.</text>
</comment>
<keyword evidence="2" id="KW-1185">Reference proteome</keyword>
<evidence type="ECO:0000313" key="1">
    <source>
        <dbReference type="EMBL" id="MCL1124961.1"/>
    </source>
</evidence>
<dbReference type="EMBL" id="JAKIKS010000036">
    <property type="protein sequence ID" value="MCL1124961.1"/>
    <property type="molecule type" value="Genomic_DNA"/>
</dbReference>
<protein>
    <submittedName>
        <fullName evidence="1">Uncharacterized protein</fullName>
    </submittedName>
</protein>
<proteinExistence type="predicted"/>
<organism evidence="1 2">
    <name type="scientific">Shewanella surugensis</name>
    <dbReference type="NCBI Taxonomy" id="212020"/>
    <lineage>
        <taxon>Bacteria</taxon>
        <taxon>Pseudomonadati</taxon>
        <taxon>Pseudomonadota</taxon>
        <taxon>Gammaproteobacteria</taxon>
        <taxon>Alteromonadales</taxon>
        <taxon>Shewanellaceae</taxon>
        <taxon>Shewanella</taxon>
    </lineage>
</organism>
<evidence type="ECO:0000313" key="2">
    <source>
        <dbReference type="Proteomes" id="UP001203423"/>
    </source>
</evidence>
<name>A0ABT0LB87_9GAMM</name>
<sequence>MDWQLNQMWMVFGALAMMLLLINAPRNILTLLVLMILSTLVVDEESLLEVAASIQGEPLTNIRDSRQFEAPTLTSVNEVEAKLTDKLNNLLKSRMDSDEVVQALEAYRIELQVKVDLAGLDEVDKAVMQAFSSHGTLTEETFFIIMKNQGYTDDRAITSYKKLATADYIASSPTDFKQAQLTKQGMALMKALKAY</sequence>
<reference evidence="1 2" key="1">
    <citation type="submission" date="2022-01" db="EMBL/GenBank/DDBJ databases">
        <title>Whole genome-based taxonomy of the Shewanellaceae.</title>
        <authorList>
            <person name="Martin-Rodriguez A.J."/>
        </authorList>
    </citation>
    <scope>NUCLEOTIDE SEQUENCE [LARGE SCALE GENOMIC DNA]</scope>
    <source>
        <strain evidence="1 2">DSM 17177</strain>
    </source>
</reference>
<dbReference type="Proteomes" id="UP001203423">
    <property type="component" value="Unassembled WGS sequence"/>
</dbReference>
<accession>A0ABT0LB87</accession>
<gene>
    <name evidence="1" type="ORF">L2764_10855</name>
</gene>
<dbReference type="RefSeq" id="WP_248940237.1">
    <property type="nucleotide sequence ID" value="NZ_JAKIKS010000036.1"/>
</dbReference>